<organism evidence="6 7">
    <name type="scientific">Neolewinella agarilytica</name>
    <dbReference type="NCBI Taxonomy" id="478744"/>
    <lineage>
        <taxon>Bacteria</taxon>
        <taxon>Pseudomonadati</taxon>
        <taxon>Bacteroidota</taxon>
        <taxon>Saprospiria</taxon>
        <taxon>Saprospirales</taxon>
        <taxon>Lewinellaceae</taxon>
        <taxon>Neolewinella</taxon>
    </lineage>
</organism>
<evidence type="ECO:0000256" key="4">
    <source>
        <dbReference type="ARBA" id="ARBA00023125"/>
    </source>
</evidence>
<protein>
    <submittedName>
        <fullName evidence="6">RNA polymerase sigma factor, sigma-70 family</fullName>
    </submittedName>
</protein>
<dbReference type="PANTHER" id="PTHR43133">
    <property type="entry name" value="RNA POLYMERASE ECF-TYPE SIGMA FACTO"/>
    <property type="match status" value="1"/>
</dbReference>
<dbReference type="NCBIfam" id="TIGR02937">
    <property type="entry name" value="sigma70-ECF"/>
    <property type="match status" value="1"/>
</dbReference>
<dbReference type="InterPro" id="IPR039425">
    <property type="entry name" value="RNA_pol_sigma-70-like"/>
</dbReference>
<sequence length="199" mass="22641">MKTPVIVKDTPTEDAELFEAIKSGRHELLDELYVRHREAFLTYAQRQLYATEDDAADCFQDAVIAFYKNIVSGRLTELTCGIRTYLFAIGKRLVYRKNQKRHREVTSDPDAGIGLGNDPANELDMSLLNKFEDDHRKALLAGALGQLGDTCQQLLTLFYYHRYPIESIQNTLNLSSPGATRIKKMRCLDQLKKILSPQS</sequence>
<dbReference type="InterPro" id="IPR013325">
    <property type="entry name" value="RNA_pol_sigma_r2"/>
</dbReference>
<evidence type="ECO:0000256" key="1">
    <source>
        <dbReference type="ARBA" id="ARBA00010641"/>
    </source>
</evidence>
<comment type="similarity">
    <text evidence="1">Belongs to the sigma-70 factor family. ECF subfamily.</text>
</comment>
<dbReference type="SUPFAM" id="SSF88946">
    <property type="entry name" value="Sigma2 domain of RNA polymerase sigma factors"/>
    <property type="match status" value="1"/>
</dbReference>
<keyword evidence="5" id="KW-0804">Transcription</keyword>
<evidence type="ECO:0000256" key="3">
    <source>
        <dbReference type="ARBA" id="ARBA00023082"/>
    </source>
</evidence>
<dbReference type="Proteomes" id="UP000199021">
    <property type="component" value="Unassembled WGS sequence"/>
</dbReference>
<keyword evidence="4" id="KW-0238">DNA-binding</keyword>
<evidence type="ECO:0000313" key="7">
    <source>
        <dbReference type="Proteomes" id="UP000199021"/>
    </source>
</evidence>
<dbReference type="Gene3D" id="1.10.1740.10">
    <property type="match status" value="1"/>
</dbReference>
<keyword evidence="2" id="KW-0805">Transcription regulation</keyword>
<name>A0A1H9ADY1_9BACT</name>
<dbReference type="InParanoid" id="A0A1H9ADY1"/>
<evidence type="ECO:0000313" key="6">
    <source>
        <dbReference type="EMBL" id="SEP74731.1"/>
    </source>
</evidence>
<dbReference type="OrthoDB" id="1099849at2"/>
<dbReference type="InterPro" id="IPR014284">
    <property type="entry name" value="RNA_pol_sigma-70_dom"/>
</dbReference>
<dbReference type="RefSeq" id="WP_090165253.1">
    <property type="nucleotide sequence ID" value="NZ_FOFB01000002.1"/>
</dbReference>
<evidence type="ECO:0000256" key="2">
    <source>
        <dbReference type="ARBA" id="ARBA00023015"/>
    </source>
</evidence>
<dbReference type="GO" id="GO:0003677">
    <property type="term" value="F:DNA binding"/>
    <property type="evidence" value="ECO:0007669"/>
    <property type="project" value="UniProtKB-KW"/>
</dbReference>
<dbReference type="InterPro" id="IPR013324">
    <property type="entry name" value="RNA_pol_sigma_r3/r4-like"/>
</dbReference>
<reference evidence="7" key="1">
    <citation type="submission" date="2016-10" db="EMBL/GenBank/DDBJ databases">
        <authorList>
            <person name="Varghese N."/>
            <person name="Submissions S."/>
        </authorList>
    </citation>
    <scope>NUCLEOTIDE SEQUENCE [LARGE SCALE GENOMIC DNA]</scope>
    <source>
        <strain evidence="7">DSM 24740</strain>
    </source>
</reference>
<proteinExistence type="inferred from homology"/>
<keyword evidence="3" id="KW-0731">Sigma factor</keyword>
<gene>
    <name evidence="6" type="ORF">SAMN05444359_10257</name>
</gene>
<dbReference type="SUPFAM" id="SSF88659">
    <property type="entry name" value="Sigma3 and sigma4 domains of RNA polymerase sigma factors"/>
    <property type="match status" value="1"/>
</dbReference>
<dbReference type="GO" id="GO:0006352">
    <property type="term" value="P:DNA-templated transcription initiation"/>
    <property type="evidence" value="ECO:0007669"/>
    <property type="project" value="InterPro"/>
</dbReference>
<accession>A0A1H9ADY1</accession>
<dbReference type="GO" id="GO:0016987">
    <property type="term" value="F:sigma factor activity"/>
    <property type="evidence" value="ECO:0007669"/>
    <property type="project" value="UniProtKB-KW"/>
</dbReference>
<dbReference type="AlphaFoldDB" id="A0A1H9ADY1"/>
<keyword evidence="7" id="KW-1185">Reference proteome</keyword>
<dbReference type="InterPro" id="IPR036388">
    <property type="entry name" value="WH-like_DNA-bd_sf"/>
</dbReference>
<dbReference type="STRING" id="478744.SAMN05444359_10257"/>
<evidence type="ECO:0000256" key="5">
    <source>
        <dbReference type="ARBA" id="ARBA00023163"/>
    </source>
</evidence>
<dbReference type="PANTHER" id="PTHR43133:SF8">
    <property type="entry name" value="RNA POLYMERASE SIGMA FACTOR HI_1459-RELATED"/>
    <property type="match status" value="1"/>
</dbReference>
<dbReference type="EMBL" id="FOFB01000002">
    <property type="protein sequence ID" value="SEP74731.1"/>
    <property type="molecule type" value="Genomic_DNA"/>
</dbReference>
<dbReference type="Gene3D" id="1.10.10.10">
    <property type="entry name" value="Winged helix-like DNA-binding domain superfamily/Winged helix DNA-binding domain"/>
    <property type="match status" value="1"/>
</dbReference>